<comment type="caution">
    <text evidence="1">The sequence shown here is derived from an EMBL/GenBank/DDBJ whole genome shotgun (WGS) entry which is preliminary data.</text>
</comment>
<gene>
    <name evidence="1" type="ORF">Q0590_23385</name>
</gene>
<dbReference type="Proteomes" id="UP001168528">
    <property type="component" value="Unassembled WGS sequence"/>
</dbReference>
<dbReference type="EMBL" id="JAUKPO010000017">
    <property type="protein sequence ID" value="MDO1449240.1"/>
    <property type="molecule type" value="Genomic_DNA"/>
</dbReference>
<evidence type="ECO:0000313" key="2">
    <source>
        <dbReference type="Proteomes" id="UP001168528"/>
    </source>
</evidence>
<sequence length="64" mass="6893">MGFFNNLFGTNEQEILAKAKAGERNSGIIIFDLAYTFADILINSDGKSSAYKCIKSAKSGQKGV</sequence>
<name>A0ABT8RAW0_9BACT</name>
<proteinExistence type="predicted"/>
<reference evidence="1" key="1">
    <citation type="submission" date="2023-07" db="EMBL/GenBank/DDBJ databases">
        <title>The genome sequence of Rhodocytophaga aerolata KACC 12507.</title>
        <authorList>
            <person name="Zhang X."/>
        </authorList>
    </citation>
    <scope>NUCLEOTIDE SEQUENCE</scope>
    <source>
        <strain evidence="1">KACC 12507</strain>
    </source>
</reference>
<organism evidence="1 2">
    <name type="scientific">Rhodocytophaga aerolata</name>
    <dbReference type="NCBI Taxonomy" id="455078"/>
    <lineage>
        <taxon>Bacteria</taxon>
        <taxon>Pseudomonadati</taxon>
        <taxon>Bacteroidota</taxon>
        <taxon>Cytophagia</taxon>
        <taxon>Cytophagales</taxon>
        <taxon>Rhodocytophagaceae</taxon>
        <taxon>Rhodocytophaga</taxon>
    </lineage>
</organism>
<evidence type="ECO:0000313" key="1">
    <source>
        <dbReference type="EMBL" id="MDO1449240.1"/>
    </source>
</evidence>
<protein>
    <submittedName>
        <fullName evidence="1">Uncharacterized protein</fullName>
    </submittedName>
</protein>
<accession>A0ABT8RAW0</accession>
<dbReference type="RefSeq" id="WP_302040042.1">
    <property type="nucleotide sequence ID" value="NZ_JAUKPO010000017.1"/>
</dbReference>
<keyword evidence="2" id="KW-1185">Reference proteome</keyword>